<dbReference type="SUPFAM" id="SSF55856">
    <property type="entry name" value="Cytochrome b5-like heme/steroid binding domain"/>
    <property type="match status" value="1"/>
</dbReference>
<proteinExistence type="inferred from homology"/>
<evidence type="ECO:0000256" key="19">
    <source>
        <dbReference type="ARBA" id="ARBA00047682"/>
    </source>
</evidence>
<dbReference type="InterPro" id="IPR008333">
    <property type="entry name" value="Cbr1-like_FAD-bd_dom"/>
</dbReference>
<dbReference type="AlphaFoldDB" id="A0A9N9ZIZ0"/>
<evidence type="ECO:0000256" key="21">
    <source>
        <dbReference type="PIRSR" id="PIRSR601834-1"/>
    </source>
</evidence>
<evidence type="ECO:0000256" key="20">
    <source>
        <dbReference type="ARBA" id="ARBA00049138"/>
    </source>
</evidence>
<dbReference type="Gene3D" id="2.40.30.10">
    <property type="entry name" value="Translation factors"/>
    <property type="match status" value="1"/>
</dbReference>
<dbReference type="Pfam" id="PF00970">
    <property type="entry name" value="FAD_binding_6"/>
    <property type="match status" value="1"/>
</dbReference>
<dbReference type="SUPFAM" id="SSF63380">
    <property type="entry name" value="Riboflavin synthase domain-like"/>
    <property type="match status" value="1"/>
</dbReference>
<dbReference type="EC" id="1.6.2.2" evidence="5"/>
<feature type="binding site" evidence="21">
    <location>
        <position position="187"/>
    </location>
    <ligand>
        <name>FAD</name>
        <dbReference type="ChEBI" id="CHEBI:57692"/>
    </ligand>
</feature>
<comment type="catalytic activity">
    <reaction evidence="20">
        <text>2 Fe(3+)-[Dph3] + NADH = 2 Fe(2+)-[Dph3] + NAD(+) + H(+)</text>
        <dbReference type="Rhea" id="RHEA:71231"/>
        <dbReference type="Rhea" id="RHEA-COMP:18002"/>
        <dbReference type="Rhea" id="RHEA-COMP:18003"/>
        <dbReference type="ChEBI" id="CHEBI:15378"/>
        <dbReference type="ChEBI" id="CHEBI:29033"/>
        <dbReference type="ChEBI" id="CHEBI:29034"/>
        <dbReference type="ChEBI" id="CHEBI:57540"/>
        <dbReference type="ChEBI" id="CHEBI:57945"/>
        <dbReference type="ChEBI" id="CHEBI:83228"/>
    </reaction>
    <physiologicalReaction direction="left-to-right" evidence="20">
        <dbReference type="Rhea" id="RHEA:71232"/>
    </physiologicalReaction>
</comment>
<evidence type="ECO:0000256" key="5">
    <source>
        <dbReference type="ARBA" id="ARBA00012011"/>
    </source>
</evidence>
<comment type="catalytic activity">
    <reaction evidence="19">
        <text>2 Fe(III)-[cytochrome b5] + NADH = 2 Fe(II)-[cytochrome b5] + NAD(+) + H(+)</text>
        <dbReference type="Rhea" id="RHEA:46680"/>
        <dbReference type="Rhea" id="RHEA-COMP:10438"/>
        <dbReference type="Rhea" id="RHEA-COMP:10439"/>
        <dbReference type="ChEBI" id="CHEBI:15378"/>
        <dbReference type="ChEBI" id="CHEBI:29033"/>
        <dbReference type="ChEBI" id="CHEBI:29034"/>
        <dbReference type="ChEBI" id="CHEBI:57540"/>
        <dbReference type="ChEBI" id="CHEBI:57945"/>
        <dbReference type="EC" id="1.6.2.2"/>
    </reaction>
</comment>
<evidence type="ECO:0000256" key="1">
    <source>
        <dbReference type="ARBA" id="ARBA00001974"/>
    </source>
</evidence>
<feature type="binding site" evidence="21">
    <location>
        <position position="194"/>
    </location>
    <ligand>
        <name>FAD</name>
        <dbReference type="ChEBI" id="CHEBI:57692"/>
    </ligand>
</feature>
<keyword evidence="10" id="KW-1133">Transmembrane helix</keyword>
<evidence type="ECO:0000256" key="4">
    <source>
        <dbReference type="ARBA" id="ARBA00006105"/>
    </source>
</evidence>
<evidence type="ECO:0000256" key="7">
    <source>
        <dbReference type="ARBA" id="ARBA00022692"/>
    </source>
</evidence>
<evidence type="ECO:0000256" key="3">
    <source>
        <dbReference type="ARBA" id="ARBA00005156"/>
    </source>
</evidence>
<reference evidence="24" key="1">
    <citation type="submission" date="2021-10" db="EMBL/GenBank/DDBJ databases">
        <authorList>
            <person name="Piombo E."/>
        </authorList>
    </citation>
    <scope>NUCLEOTIDE SEQUENCE</scope>
</reference>
<feature type="domain" description="Cytochrome b5 heme-binding" evidence="22">
    <location>
        <begin position="2"/>
        <end position="78"/>
    </location>
</feature>
<keyword evidence="13" id="KW-0496">Mitochondrion</keyword>
<dbReference type="InterPro" id="IPR017938">
    <property type="entry name" value="Riboflavin_synthase-like_b-brl"/>
</dbReference>
<evidence type="ECO:0000259" key="22">
    <source>
        <dbReference type="PROSITE" id="PS50255"/>
    </source>
</evidence>
<sequence>MGKQFTLAEVAQHNTKDDLYIVLRGKVYDLTPFVDDHPGSANILIDAAGEDCTEAYDDAGHSDEAHEILPELEIGTVSVLNPLTEPSPVPQVTTNGVEKVNDIAKGVLKPDVFQEFKLHQKTEISHNVAIYRFKLPTEGSILGLPIGQHISIGAILIQPDGTEKEIIRSYTPISGDHQPGYFDLLIKVYPQGNITQHLAGLTLGNNIRVRGPKGSFTYTKNMVRHFGMIAGGTGLTPMLQIIRAIIRGRSEGDKTEVDLIFANVNEHDILLREDLEQISKNDNGIRIHHVLNNPPENWSGGVGFVNSDMINRWLPKPAPDVKILLCGPPPMISAMKKTTESLGFSKARPASKLDDQVFTF</sequence>
<evidence type="ECO:0000313" key="24">
    <source>
        <dbReference type="EMBL" id="CAH0056188.1"/>
    </source>
</evidence>
<dbReference type="PRINTS" id="PR00363">
    <property type="entry name" value="CYTOCHROMEB5"/>
</dbReference>
<dbReference type="EMBL" id="CABFOC020000063">
    <property type="protein sequence ID" value="CAH0056188.1"/>
    <property type="molecule type" value="Genomic_DNA"/>
</dbReference>
<evidence type="ECO:0000256" key="11">
    <source>
        <dbReference type="ARBA" id="ARBA00023002"/>
    </source>
</evidence>
<evidence type="ECO:0000256" key="2">
    <source>
        <dbReference type="ARBA" id="ARBA00004572"/>
    </source>
</evidence>
<dbReference type="GO" id="GO:0005783">
    <property type="term" value="C:endoplasmic reticulum"/>
    <property type="evidence" value="ECO:0007669"/>
    <property type="project" value="TreeGrafter"/>
</dbReference>
<comment type="subcellular location">
    <subcellularLocation>
        <location evidence="2">Mitochondrion outer membrane</location>
        <topology evidence="2">Single-pass membrane protein</topology>
    </subcellularLocation>
</comment>
<comment type="similarity">
    <text evidence="4">Belongs to the flavoprotein pyridine nucleotide cytochrome reductase family.</text>
</comment>
<evidence type="ECO:0000256" key="14">
    <source>
        <dbReference type="ARBA" id="ARBA00023136"/>
    </source>
</evidence>
<dbReference type="PROSITE" id="PS51384">
    <property type="entry name" value="FAD_FR"/>
    <property type="match status" value="1"/>
</dbReference>
<comment type="caution">
    <text evidence="24">The sequence shown here is derived from an EMBL/GenBank/DDBJ whole genome shotgun (WGS) entry which is preliminary data.</text>
</comment>
<evidence type="ECO:0000256" key="13">
    <source>
        <dbReference type="ARBA" id="ARBA00023128"/>
    </source>
</evidence>
<dbReference type="PRINTS" id="PR00406">
    <property type="entry name" value="CYTB5RDTASE"/>
</dbReference>
<evidence type="ECO:0000256" key="12">
    <source>
        <dbReference type="ARBA" id="ARBA00023027"/>
    </source>
</evidence>
<evidence type="ECO:0000313" key="25">
    <source>
        <dbReference type="Proteomes" id="UP000775872"/>
    </source>
</evidence>
<comment type="function">
    <text evidence="15">NADH-dependent reductase for DPH3 and cytochrome b5. Required for the first step of diphthamide biosynthesis, a post-translational modification of histidine which occurs in elongation factor 2. DPH1 and DPH2 transfer a 3-amino-3-carboxypropyl (ACP) group from S-adenosyl-L-methionine (SAM) to a histidine residue, the reaction is assisted by a reduction system comprising DPH3 and a NADH-dependent reductase, predominantly CBR1. By reducing DPH3, also involved in the formation of the tRNA wobble base modification mcm5s 2U (5-methoxycarbonylmethyl-2-thiouridine), mediated by the elongator complex. The cytochrome b5/NADH cytochrome b5 reductase electron transfer system supports the catalytic activity of several sterol biosynthetic enzymes.</text>
</comment>
<comment type="cofactor">
    <cofactor evidence="1 21">
        <name>FAD</name>
        <dbReference type="ChEBI" id="CHEBI:57692"/>
    </cofactor>
</comment>
<dbReference type="CDD" id="cd06183">
    <property type="entry name" value="cyt_b5_reduct_like"/>
    <property type="match status" value="1"/>
</dbReference>
<dbReference type="InterPro" id="IPR001199">
    <property type="entry name" value="Cyt_B5-like_heme/steroid-bd"/>
</dbReference>
<feature type="domain" description="FAD-binding FR-type" evidence="23">
    <location>
        <begin position="111"/>
        <end position="219"/>
    </location>
</feature>
<dbReference type="InterPro" id="IPR001834">
    <property type="entry name" value="CBR-like"/>
</dbReference>
<dbReference type="PANTHER" id="PTHR19370:SF184">
    <property type="entry name" value="NADH-CYTOCHROME B5 REDUCTASE-LIKE"/>
    <property type="match status" value="1"/>
</dbReference>
<keyword evidence="9 21" id="KW-0274">FAD</keyword>
<evidence type="ECO:0000259" key="23">
    <source>
        <dbReference type="PROSITE" id="PS51384"/>
    </source>
</evidence>
<evidence type="ECO:0000256" key="6">
    <source>
        <dbReference type="ARBA" id="ARBA00022630"/>
    </source>
</evidence>
<dbReference type="GO" id="GO:0005741">
    <property type="term" value="C:mitochondrial outer membrane"/>
    <property type="evidence" value="ECO:0007669"/>
    <property type="project" value="UniProtKB-SubCell"/>
</dbReference>
<evidence type="ECO:0000256" key="8">
    <source>
        <dbReference type="ARBA" id="ARBA00022787"/>
    </source>
</evidence>
<dbReference type="SMART" id="SM01117">
    <property type="entry name" value="Cyt-b5"/>
    <property type="match status" value="1"/>
</dbReference>
<evidence type="ECO:0000256" key="9">
    <source>
        <dbReference type="ARBA" id="ARBA00022827"/>
    </source>
</evidence>
<dbReference type="OrthoDB" id="432685at2759"/>
<gene>
    <name evidence="24" type="ORF">CSOL1703_00006125</name>
</gene>
<dbReference type="SUPFAM" id="SSF52343">
    <property type="entry name" value="Ferredoxin reductase-like, C-terminal NADP-linked domain"/>
    <property type="match status" value="1"/>
</dbReference>
<dbReference type="InterPro" id="IPR001433">
    <property type="entry name" value="OxRdtase_FAD/NAD-bd"/>
</dbReference>
<comment type="pathway">
    <text evidence="3">Protein modification; peptidyl-diphthamide biosynthesis.</text>
</comment>
<feature type="binding site" evidence="21">
    <location>
        <position position="236"/>
    </location>
    <ligand>
        <name>FAD</name>
        <dbReference type="ChEBI" id="CHEBI:57692"/>
    </ligand>
</feature>
<dbReference type="Gene3D" id="3.40.50.80">
    <property type="entry name" value="Nucleotide-binding domain of ferredoxin-NADP reductase (FNR) module"/>
    <property type="match status" value="1"/>
</dbReference>
<dbReference type="InterPro" id="IPR039261">
    <property type="entry name" value="FNR_nucleotide-bd"/>
</dbReference>
<keyword evidence="6 21" id="KW-0285">Flavoprotein</keyword>
<comment type="subunit">
    <text evidence="16">Monomer. Component of the 2-(3-amino-3-carboxypropyl)histidine synthase complex composed of DPH1, DPH2, DPH3 and a NADH-dependent reductase, predominantly CBR1.</text>
</comment>
<keyword evidence="11" id="KW-0560">Oxidoreductase</keyword>
<accession>A0A9N9ZIZ0</accession>
<dbReference type="GO" id="GO:0090524">
    <property type="term" value="F:cytochrome-b5 reductase activity, acting on NADH"/>
    <property type="evidence" value="ECO:0007669"/>
    <property type="project" value="UniProtKB-EC"/>
</dbReference>
<evidence type="ECO:0000256" key="16">
    <source>
        <dbReference type="ARBA" id="ARBA00038836"/>
    </source>
</evidence>
<evidence type="ECO:0000256" key="15">
    <source>
        <dbReference type="ARBA" id="ARBA00037104"/>
    </source>
</evidence>
<feature type="binding site" evidence="21">
    <location>
        <position position="170"/>
    </location>
    <ligand>
        <name>FAD</name>
        <dbReference type="ChEBI" id="CHEBI:57692"/>
    </ligand>
</feature>
<evidence type="ECO:0000256" key="18">
    <source>
        <dbReference type="ARBA" id="ARBA00041901"/>
    </source>
</evidence>
<feature type="binding site" evidence="21">
    <location>
        <position position="185"/>
    </location>
    <ligand>
        <name>FAD</name>
        <dbReference type="ChEBI" id="CHEBI:57692"/>
    </ligand>
</feature>
<evidence type="ECO:0000256" key="17">
    <source>
        <dbReference type="ARBA" id="ARBA00039438"/>
    </source>
</evidence>
<dbReference type="Pfam" id="PF00173">
    <property type="entry name" value="Cyt-b5"/>
    <property type="match status" value="1"/>
</dbReference>
<keyword evidence="25" id="KW-1185">Reference proteome</keyword>
<dbReference type="PRINTS" id="PR00371">
    <property type="entry name" value="FPNCR"/>
</dbReference>
<keyword evidence="7" id="KW-0812">Transmembrane</keyword>
<dbReference type="PANTHER" id="PTHR19370">
    <property type="entry name" value="NADH-CYTOCHROME B5 REDUCTASE"/>
    <property type="match status" value="1"/>
</dbReference>
<evidence type="ECO:0000256" key="10">
    <source>
        <dbReference type="ARBA" id="ARBA00022989"/>
    </source>
</evidence>
<dbReference type="Pfam" id="PF00175">
    <property type="entry name" value="NAD_binding_1"/>
    <property type="match status" value="1"/>
</dbReference>
<dbReference type="Gene3D" id="3.10.120.10">
    <property type="entry name" value="Cytochrome b5-like heme/steroid binding domain"/>
    <property type="match status" value="1"/>
</dbReference>
<dbReference type="Proteomes" id="UP000775872">
    <property type="component" value="Unassembled WGS sequence"/>
</dbReference>
<protein>
    <recommendedName>
        <fullName evidence="17">NADH-cytochrome b5 reductase 1</fullName>
        <ecNumber evidence="5">1.6.2.2</ecNumber>
    </recommendedName>
    <alternativeName>
        <fullName evidence="18">Microsomal cytochrome b reductase</fullName>
    </alternativeName>
</protein>
<dbReference type="FunFam" id="3.40.50.80:FF:000019">
    <property type="entry name" value="NADH-cytochrome b5 reductase"/>
    <property type="match status" value="1"/>
</dbReference>
<dbReference type="InterPro" id="IPR001709">
    <property type="entry name" value="Flavoprot_Pyr_Nucl_cyt_Rdtase"/>
</dbReference>
<name>A0A9N9ZIZ0_9HYPO</name>
<keyword evidence="12" id="KW-0520">NAD</keyword>
<organism evidence="24 25">
    <name type="scientific">Clonostachys solani</name>
    <dbReference type="NCBI Taxonomy" id="160281"/>
    <lineage>
        <taxon>Eukaryota</taxon>
        <taxon>Fungi</taxon>
        <taxon>Dikarya</taxon>
        <taxon>Ascomycota</taxon>
        <taxon>Pezizomycotina</taxon>
        <taxon>Sordariomycetes</taxon>
        <taxon>Hypocreomycetidae</taxon>
        <taxon>Hypocreales</taxon>
        <taxon>Bionectriaceae</taxon>
        <taxon>Clonostachys</taxon>
    </lineage>
</organism>
<feature type="binding site" evidence="21">
    <location>
        <position position="168"/>
    </location>
    <ligand>
        <name>FAD</name>
        <dbReference type="ChEBI" id="CHEBI:57692"/>
    </ligand>
</feature>
<dbReference type="PROSITE" id="PS50255">
    <property type="entry name" value="CYTOCHROME_B5_2"/>
    <property type="match status" value="1"/>
</dbReference>
<dbReference type="FunFam" id="2.40.30.10:FF:000032">
    <property type="entry name" value="NADH-cytochrome b5 reductase"/>
    <property type="match status" value="1"/>
</dbReference>
<keyword evidence="8" id="KW-1000">Mitochondrion outer membrane</keyword>
<dbReference type="InterPro" id="IPR036400">
    <property type="entry name" value="Cyt_B5-like_heme/steroid_sf"/>
</dbReference>
<dbReference type="InterPro" id="IPR017927">
    <property type="entry name" value="FAD-bd_FR_type"/>
</dbReference>
<keyword evidence="14" id="KW-0472">Membrane</keyword>